<evidence type="ECO:0000313" key="1">
    <source>
        <dbReference type="EMBL" id="QQG64782.1"/>
    </source>
</evidence>
<dbReference type="AlphaFoldDB" id="A0A7T5VBE1"/>
<name>A0A7T5VBE1_9BACT</name>
<sequence>MKKRVGIVLILAVIVGCGWFLAVKGKSAVGQYARYLPSDVIGAVNLTHLSAVSDNIASSSLGRFLAKDTMHTIIRELGGGNETIAEYDRLYDSVVEVAADPAFRTVFGDDVTLALLSPDKIDQTRDPAETLRQSLVVVARTAAAGAIDMLSKIISHAKVSRETIDGVAFVKIVMDDNQAVYGYTEGRLLFLAYDPAVIRACISGDKDVERLAQAPMYQQAVSFWQPYPAKDVYSRVYLNVDQLTRLTQRLPDAEIKESGELLAGITSLFSIGYLTPQGMENRGYSSYRYDQLHPMIKSTVDAAGVNRTVHFFKDSTLLYNWTSSLQPEVLIGTLASDRNTYQEMDADVRQILGVSLDELGKAFGPQYGGMLDEIVHTPLFPWPKAVLFVEVRDRKIAETVLNGIRRLITGSGMVAEQQDQVQGHTVYSWPILPAESAQPAIALTDDMLYLATSKATLQNLLAADTASNQLTATVKETMGTGVVDRLMTANSSSLIVQPHQMAVQAGAALDWLGGILTATKNISMGRLNREVVQLLQSVDQVVATSHLTEERAEWTMTVKKAAE</sequence>
<organism evidence="1 2">
    <name type="scientific">Desulfobulbus oligotrophicus</name>
    <dbReference type="NCBI Taxonomy" id="1909699"/>
    <lineage>
        <taxon>Bacteria</taxon>
        <taxon>Pseudomonadati</taxon>
        <taxon>Thermodesulfobacteriota</taxon>
        <taxon>Desulfobulbia</taxon>
        <taxon>Desulfobulbales</taxon>
        <taxon>Desulfobulbaceae</taxon>
        <taxon>Desulfobulbus</taxon>
    </lineage>
</organism>
<gene>
    <name evidence="1" type="ORF">HP555_02325</name>
</gene>
<dbReference type="KEGG" id="dog:HP555_02325"/>
<protein>
    <recommendedName>
        <fullName evidence="3">DUF3352 domain-containing protein</fullName>
    </recommendedName>
</protein>
<dbReference type="InterPro" id="IPR021787">
    <property type="entry name" value="DUF3352"/>
</dbReference>
<dbReference type="EMBL" id="CP054140">
    <property type="protein sequence ID" value="QQG64782.1"/>
    <property type="molecule type" value="Genomic_DNA"/>
</dbReference>
<evidence type="ECO:0008006" key="3">
    <source>
        <dbReference type="Google" id="ProtNLM"/>
    </source>
</evidence>
<dbReference type="PROSITE" id="PS51257">
    <property type="entry name" value="PROKAR_LIPOPROTEIN"/>
    <property type="match status" value="1"/>
</dbReference>
<accession>A0A7T5VBE1</accession>
<evidence type="ECO:0000313" key="2">
    <source>
        <dbReference type="Proteomes" id="UP000596092"/>
    </source>
</evidence>
<dbReference type="Proteomes" id="UP000596092">
    <property type="component" value="Chromosome"/>
</dbReference>
<dbReference type="RefSeq" id="WP_199263613.1">
    <property type="nucleotide sequence ID" value="NZ_CP054140.1"/>
</dbReference>
<reference evidence="1 2" key="1">
    <citation type="submission" date="2020-05" db="EMBL/GenBank/DDBJ databases">
        <title>Complete genome of Desulfobulbus oligotrophicus.</title>
        <authorList>
            <person name="Podar M."/>
        </authorList>
    </citation>
    <scope>NUCLEOTIDE SEQUENCE [LARGE SCALE GENOMIC DNA]</scope>
    <source>
        <strain evidence="1 2">Prop6</strain>
    </source>
</reference>
<dbReference type="Pfam" id="PF11832">
    <property type="entry name" value="DUF3352"/>
    <property type="match status" value="1"/>
</dbReference>
<keyword evidence="2" id="KW-1185">Reference proteome</keyword>
<proteinExistence type="predicted"/>